<dbReference type="SUPFAM" id="SSF46785">
    <property type="entry name" value="Winged helix' DNA-binding domain"/>
    <property type="match status" value="1"/>
</dbReference>
<dbReference type="Proteomes" id="UP000022447">
    <property type="component" value="Unassembled WGS sequence"/>
</dbReference>
<protein>
    <recommendedName>
        <fullName evidence="1">HTH lysR-type domain-containing protein</fullName>
    </recommendedName>
</protein>
<dbReference type="GO" id="GO:0003700">
    <property type="term" value="F:DNA-binding transcription factor activity"/>
    <property type="evidence" value="ECO:0007669"/>
    <property type="project" value="InterPro"/>
</dbReference>
<accession>X7E548</accession>
<evidence type="ECO:0000259" key="1">
    <source>
        <dbReference type="PROSITE" id="PS50931"/>
    </source>
</evidence>
<comment type="caution">
    <text evidence="2">The sequence shown here is derived from an EMBL/GenBank/DDBJ whole genome shotgun (WGS) entry which is preliminary data.</text>
</comment>
<reference evidence="2 3" key="1">
    <citation type="submission" date="2014-01" db="EMBL/GenBank/DDBJ databases">
        <title>Roseivivax halodurans JCM 10272 Genome Sequencing.</title>
        <authorList>
            <person name="Lai Q."/>
            <person name="Li G."/>
            <person name="Shao Z."/>
        </authorList>
    </citation>
    <scope>NUCLEOTIDE SEQUENCE [LARGE SCALE GENOMIC DNA]</scope>
    <source>
        <strain evidence="2 3">JCM 10272</strain>
    </source>
</reference>
<dbReference type="EMBL" id="JALZ01000076">
    <property type="protein sequence ID" value="ETX11189.1"/>
    <property type="molecule type" value="Genomic_DNA"/>
</dbReference>
<evidence type="ECO:0000313" key="2">
    <source>
        <dbReference type="EMBL" id="ETX11189.1"/>
    </source>
</evidence>
<organism evidence="2 3">
    <name type="scientific">Roseivivax halodurans JCM 10272</name>
    <dbReference type="NCBI Taxonomy" id="1449350"/>
    <lineage>
        <taxon>Bacteria</taxon>
        <taxon>Pseudomonadati</taxon>
        <taxon>Pseudomonadota</taxon>
        <taxon>Alphaproteobacteria</taxon>
        <taxon>Rhodobacterales</taxon>
        <taxon>Roseobacteraceae</taxon>
        <taxon>Roseivivax</taxon>
    </lineage>
</organism>
<feature type="domain" description="HTH lysR-type" evidence="1">
    <location>
        <begin position="4"/>
        <end position="56"/>
    </location>
</feature>
<evidence type="ECO:0000313" key="3">
    <source>
        <dbReference type="Proteomes" id="UP000022447"/>
    </source>
</evidence>
<dbReference type="PROSITE" id="PS50931">
    <property type="entry name" value="HTH_LYSR"/>
    <property type="match status" value="1"/>
</dbReference>
<sequence length="56" mass="6048">MARDRLDTLAALRVAAERGGFTKAAAELGLTQSALSHAIRRGKADIGRRLLSRTTR</sequence>
<dbReference type="InterPro" id="IPR036388">
    <property type="entry name" value="WH-like_DNA-bd_sf"/>
</dbReference>
<name>X7E548_9RHOB</name>
<dbReference type="Pfam" id="PF00126">
    <property type="entry name" value="HTH_1"/>
    <property type="match status" value="1"/>
</dbReference>
<dbReference type="InterPro" id="IPR000847">
    <property type="entry name" value="LysR_HTH_N"/>
</dbReference>
<keyword evidence="3" id="KW-1185">Reference proteome</keyword>
<gene>
    <name evidence="2" type="ORF">OCH239_20250</name>
</gene>
<dbReference type="Gene3D" id="1.10.10.10">
    <property type="entry name" value="Winged helix-like DNA-binding domain superfamily/Winged helix DNA-binding domain"/>
    <property type="match status" value="1"/>
</dbReference>
<dbReference type="OrthoDB" id="9803735at2"/>
<dbReference type="AlphaFoldDB" id="X7E548"/>
<dbReference type="RefSeq" id="WP_084782763.1">
    <property type="nucleotide sequence ID" value="NZ_JALZ01000076.1"/>
</dbReference>
<dbReference type="InterPro" id="IPR036390">
    <property type="entry name" value="WH_DNA-bd_sf"/>
</dbReference>
<proteinExistence type="predicted"/>